<name>A0A3D8Q7U9_9HELO</name>
<dbReference type="InterPro" id="IPR052895">
    <property type="entry name" value="HetReg/Transcr_Mod"/>
</dbReference>
<organism evidence="2 3">
    <name type="scientific">Coleophoma cylindrospora</name>
    <dbReference type="NCBI Taxonomy" id="1849047"/>
    <lineage>
        <taxon>Eukaryota</taxon>
        <taxon>Fungi</taxon>
        <taxon>Dikarya</taxon>
        <taxon>Ascomycota</taxon>
        <taxon>Pezizomycotina</taxon>
        <taxon>Leotiomycetes</taxon>
        <taxon>Helotiales</taxon>
        <taxon>Dermateaceae</taxon>
        <taxon>Coleophoma</taxon>
    </lineage>
</organism>
<protein>
    <recommendedName>
        <fullName evidence="1">Heterokaryon incompatibility domain-containing protein</fullName>
    </recommendedName>
</protein>
<dbReference type="EMBL" id="PDLM01000020">
    <property type="protein sequence ID" value="RDW57504.1"/>
    <property type="molecule type" value="Genomic_DNA"/>
</dbReference>
<dbReference type="Pfam" id="PF06985">
    <property type="entry name" value="HET"/>
    <property type="match status" value="1"/>
</dbReference>
<comment type="caution">
    <text evidence="2">The sequence shown here is derived from an EMBL/GenBank/DDBJ whole genome shotgun (WGS) entry which is preliminary data.</text>
</comment>
<feature type="domain" description="Heterokaryon incompatibility" evidence="1">
    <location>
        <begin position="363"/>
        <end position="533"/>
    </location>
</feature>
<keyword evidence="3" id="KW-1185">Reference proteome</keyword>
<dbReference type="STRING" id="1849047.A0A3D8Q7U9"/>
<gene>
    <name evidence="2" type="ORF">BP6252_13764</name>
</gene>
<evidence type="ECO:0000313" key="3">
    <source>
        <dbReference type="Proteomes" id="UP000256645"/>
    </source>
</evidence>
<proteinExistence type="predicted"/>
<evidence type="ECO:0000259" key="1">
    <source>
        <dbReference type="Pfam" id="PF06985"/>
    </source>
</evidence>
<dbReference type="AlphaFoldDB" id="A0A3D8Q7U9"/>
<sequence length="876" mass="100367">MSISTQILPNAHVHNNAYERLLGIHGAMMAGDHSDHSGMSPDSEELITFYERTINTEVSKYFQEMFHGFQAYPVYSFTWLEKYNICSQKYQEFETLRLQLRHDRGTWQDEFEGDLHLLEALGKGHVTFTMDEEEWKECPLGAVLGRYLGRDREIPRETTDMMTALLDFETVKTLVFGPAPDDVFVKRLSRSQRVSLNLLNDWWNGNYQDKSLTNSAIESIRNVASFDCVQGVDEFRPELERGAKLSESLYHGYLLFLFRQEFNPMYWDYNLKNTFLVRLRLLRIRTLSIANAQRIAYAALGAELHKRGMVEPPTYSAPYTGSIFKPCPWLESHFSTTEQPLYLWDRELGRTVKSATLADSPKYICISHTWGRWRKKEKIKIPRVPWLVPQNEKFEVTEIPQHFRSLQFAERFIWFDLFCIPQDESREADEEISRQAVIFRQASACMAWIHDIQSWDGTSRALTWLGFAFFDNTTQLCWEKFEGMKADAKERADQLSELLPGYSPLGPRAKDLPTESQKIGPNVWFSSLWTLQEAALCPDLLLLDRNWKPLTDAAGVHLGLSTLLGFVDTVADTWMEGKRPDGSQLANPDIFMSNLRTSPNWDSHAPNRWPTSAESLRRLSVITRLDSALRVPTPTGLFIMANLRQCSDERAPAIMSALGVTDWYQKDVIQKRRKCNRKKVLRAYPLSFVREAAHKFGAAFYGSWSPIAREIPVKWNPEGLRGAGSMLPFTRPKDKLYHGIVGVPEYSPFNIVDHPSVKTWVINTDGSVQMRSAGIIAAKGQSKNIPYEATVMMMYCDGSYSPHPYIYDLDNLVQHLPNSEAVYAISLYGDANYQHGIILQGAKAFLSSVSWLVKTGVFYAYNKEMQPAEAVNWIVV</sequence>
<accession>A0A3D8Q7U9</accession>
<reference evidence="2 3" key="1">
    <citation type="journal article" date="2018" name="IMA Fungus">
        <title>IMA Genome-F 9: Draft genome sequence of Annulohypoxylon stygium, Aspergillus mulundensis, Berkeleyomyces basicola (syn. Thielaviopsis basicola), Ceratocystis smalleyi, two Cercospora beticola strains, Coleophoma cylindrospora, Fusarium fracticaudum, Phialophora cf. hyalina, and Morchella septimelata.</title>
        <authorList>
            <person name="Wingfield B.D."/>
            <person name="Bills G.F."/>
            <person name="Dong Y."/>
            <person name="Huang W."/>
            <person name="Nel W.J."/>
            <person name="Swalarsk-Parry B.S."/>
            <person name="Vaghefi N."/>
            <person name="Wilken P.M."/>
            <person name="An Z."/>
            <person name="de Beer Z.W."/>
            <person name="De Vos L."/>
            <person name="Chen L."/>
            <person name="Duong T.A."/>
            <person name="Gao Y."/>
            <person name="Hammerbacher A."/>
            <person name="Kikkert J.R."/>
            <person name="Li Y."/>
            <person name="Li H."/>
            <person name="Li K."/>
            <person name="Li Q."/>
            <person name="Liu X."/>
            <person name="Ma X."/>
            <person name="Naidoo K."/>
            <person name="Pethybridge S.J."/>
            <person name="Sun J."/>
            <person name="Steenkamp E.T."/>
            <person name="van der Nest M.A."/>
            <person name="van Wyk S."/>
            <person name="Wingfield M.J."/>
            <person name="Xiong C."/>
            <person name="Yue Q."/>
            <person name="Zhang X."/>
        </authorList>
    </citation>
    <scope>NUCLEOTIDE SEQUENCE [LARGE SCALE GENOMIC DNA]</scope>
    <source>
        <strain evidence="2 3">BP6252</strain>
    </source>
</reference>
<dbReference type="InterPro" id="IPR010730">
    <property type="entry name" value="HET"/>
</dbReference>
<dbReference type="PANTHER" id="PTHR24148:SF64">
    <property type="entry name" value="HETEROKARYON INCOMPATIBILITY DOMAIN-CONTAINING PROTEIN"/>
    <property type="match status" value="1"/>
</dbReference>
<dbReference type="OrthoDB" id="3460844at2759"/>
<dbReference type="PANTHER" id="PTHR24148">
    <property type="entry name" value="ANKYRIN REPEAT DOMAIN-CONTAINING PROTEIN 39 HOMOLOG-RELATED"/>
    <property type="match status" value="1"/>
</dbReference>
<dbReference type="Proteomes" id="UP000256645">
    <property type="component" value="Unassembled WGS sequence"/>
</dbReference>
<evidence type="ECO:0000313" key="2">
    <source>
        <dbReference type="EMBL" id="RDW57504.1"/>
    </source>
</evidence>